<protein>
    <submittedName>
        <fullName evidence="2">Carnitine dehydratase</fullName>
    </submittedName>
</protein>
<dbReference type="AlphaFoldDB" id="A0A261SK16"/>
<evidence type="ECO:0000313" key="3">
    <source>
        <dbReference type="Proteomes" id="UP000216020"/>
    </source>
</evidence>
<dbReference type="Proteomes" id="UP000216020">
    <property type="component" value="Unassembled WGS sequence"/>
</dbReference>
<sequence length="384" mass="40402">MSSAHPLRGYVVVELGHSVAAPYTGLILAEMGAEVIKVENPDGGDAARGWGPPFVNGAGPHFSAFNRNKASLAVNLADAAQRDALVALILARADAVVCNLRAGAAAKLGVDAARLRALKPALVYCDLGAFGSGGPLSHKPGYDPLMQAYCGLMSVTGESAERPPVRVGVSMVDMGAGMWSALGILAALLERKDTGVGGHIETSLFETALAWVATPMARHAMGGGPQKPQGSGAAGIVPYQAFRTRTGWLVIGAGNDRLYAQLCRVMGRPDLAEDPRYLRNGDRVVNQQTLLPVIEAYAARYDSDALSRILDEAGIPNAPVQTIAQLAEDEHARRLGMIQEKDGQRTVGLPIRFDGLRPPLRAASPALGEANARLLGDDHDARRG</sequence>
<dbReference type="GO" id="GO:0008410">
    <property type="term" value="F:CoA-transferase activity"/>
    <property type="evidence" value="ECO:0007669"/>
    <property type="project" value="TreeGrafter"/>
</dbReference>
<dbReference type="RefSeq" id="WP_094851621.1">
    <property type="nucleotide sequence ID" value="NZ_NEVM01000001.1"/>
</dbReference>
<dbReference type="Pfam" id="PF02515">
    <property type="entry name" value="CoA_transf_3"/>
    <property type="match status" value="1"/>
</dbReference>
<dbReference type="InterPro" id="IPR050483">
    <property type="entry name" value="CoA-transferase_III_domain"/>
</dbReference>
<dbReference type="InterPro" id="IPR003673">
    <property type="entry name" value="CoA-Trfase_fam_III"/>
</dbReference>
<accession>A0A261SK16</accession>
<dbReference type="OrthoDB" id="5294844at2"/>
<keyword evidence="3" id="KW-1185">Reference proteome</keyword>
<comment type="caution">
    <text evidence="2">The sequence shown here is derived from an EMBL/GenBank/DDBJ whole genome shotgun (WGS) entry which is preliminary data.</text>
</comment>
<name>A0A261SK16_9BORD</name>
<dbReference type="EMBL" id="NEVM01000001">
    <property type="protein sequence ID" value="OZI37515.1"/>
    <property type="molecule type" value="Genomic_DNA"/>
</dbReference>
<proteinExistence type="predicted"/>
<dbReference type="InterPro" id="IPR023606">
    <property type="entry name" value="CoA-Trfase_III_dom_1_sf"/>
</dbReference>
<reference evidence="3" key="1">
    <citation type="submission" date="2017-05" db="EMBL/GenBank/DDBJ databases">
        <title>Complete and WGS of Bordetella genogroups.</title>
        <authorList>
            <person name="Spilker T."/>
            <person name="Lipuma J."/>
        </authorList>
    </citation>
    <scope>NUCLEOTIDE SEQUENCE [LARGE SCALE GENOMIC DNA]</scope>
    <source>
        <strain evidence="3">AU16122</strain>
    </source>
</reference>
<dbReference type="SUPFAM" id="SSF89796">
    <property type="entry name" value="CoA-transferase family III (CaiB/BaiF)"/>
    <property type="match status" value="1"/>
</dbReference>
<dbReference type="PANTHER" id="PTHR48207:SF3">
    <property type="entry name" value="SUCCINATE--HYDROXYMETHYLGLUTARATE COA-TRANSFERASE"/>
    <property type="match status" value="1"/>
</dbReference>
<dbReference type="PANTHER" id="PTHR48207">
    <property type="entry name" value="SUCCINATE--HYDROXYMETHYLGLUTARATE COA-TRANSFERASE"/>
    <property type="match status" value="1"/>
</dbReference>
<gene>
    <name evidence="2" type="ORF">CAL29_03665</name>
</gene>
<dbReference type="InterPro" id="IPR044855">
    <property type="entry name" value="CoA-Trfase_III_dom3_sf"/>
</dbReference>
<keyword evidence="1" id="KW-0808">Transferase</keyword>
<organism evidence="2 3">
    <name type="scientific">Bordetella genomosp. 10</name>
    <dbReference type="NCBI Taxonomy" id="1416804"/>
    <lineage>
        <taxon>Bacteria</taxon>
        <taxon>Pseudomonadati</taxon>
        <taxon>Pseudomonadota</taxon>
        <taxon>Betaproteobacteria</taxon>
        <taxon>Burkholderiales</taxon>
        <taxon>Alcaligenaceae</taxon>
        <taxon>Bordetella</taxon>
    </lineage>
</organism>
<evidence type="ECO:0000256" key="1">
    <source>
        <dbReference type="ARBA" id="ARBA00022679"/>
    </source>
</evidence>
<dbReference type="Gene3D" id="3.40.50.10540">
    <property type="entry name" value="Crotonobetainyl-coa:carnitine coa-transferase, domain 1"/>
    <property type="match status" value="1"/>
</dbReference>
<evidence type="ECO:0000313" key="2">
    <source>
        <dbReference type="EMBL" id="OZI37515.1"/>
    </source>
</evidence>
<dbReference type="Gene3D" id="3.30.1540.10">
    <property type="entry name" value="formyl-coa transferase, domain 3"/>
    <property type="match status" value="1"/>
</dbReference>